<comment type="caution">
    <text evidence="1">The sequence shown here is derived from an EMBL/GenBank/DDBJ whole genome shotgun (WGS) entry which is preliminary data.</text>
</comment>
<reference evidence="1 2" key="1">
    <citation type="submission" date="2024-01" db="EMBL/GenBank/DDBJ databases">
        <title>The complete chloroplast genome sequence of Lithospermum erythrorhizon: insights into the phylogenetic relationship among Boraginaceae species and the maternal lineages of purple gromwells.</title>
        <authorList>
            <person name="Okada T."/>
            <person name="Watanabe K."/>
        </authorList>
    </citation>
    <scope>NUCLEOTIDE SEQUENCE [LARGE SCALE GENOMIC DNA]</scope>
</reference>
<dbReference type="Proteomes" id="UP001454036">
    <property type="component" value="Unassembled WGS sequence"/>
</dbReference>
<accession>A0AAV3PNF4</accession>
<proteinExistence type="predicted"/>
<evidence type="ECO:0000313" key="1">
    <source>
        <dbReference type="EMBL" id="GAA0152716.1"/>
    </source>
</evidence>
<keyword evidence="2" id="KW-1185">Reference proteome</keyword>
<dbReference type="AlphaFoldDB" id="A0AAV3PNF4"/>
<name>A0AAV3PNF4_LITER</name>
<dbReference type="PANTHER" id="PTHR48475">
    <property type="entry name" value="RIBONUCLEASE H"/>
    <property type="match status" value="1"/>
</dbReference>
<dbReference type="PANTHER" id="PTHR48475:SF2">
    <property type="entry name" value="RIBONUCLEASE H"/>
    <property type="match status" value="1"/>
</dbReference>
<evidence type="ECO:0000313" key="2">
    <source>
        <dbReference type="Proteomes" id="UP001454036"/>
    </source>
</evidence>
<protein>
    <recommendedName>
        <fullName evidence="3">Polyprotein</fullName>
    </recommendedName>
</protein>
<organism evidence="1 2">
    <name type="scientific">Lithospermum erythrorhizon</name>
    <name type="common">Purple gromwell</name>
    <name type="synonym">Lithospermum officinale var. erythrorhizon</name>
    <dbReference type="NCBI Taxonomy" id="34254"/>
    <lineage>
        <taxon>Eukaryota</taxon>
        <taxon>Viridiplantae</taxon>
        <taxon>Streptophyta</taxon>
        <taxon>Embryophyta</taxon>
        <taxon>Tracheophyta</taxon>
        <taxon>Spermatophyta</taxon>
        <taxon>Magnoliopsida</taxon>
        <taxon>eudicotyledons</taxon>
        <taxon>Gunneridae</taxon>
        <taxon>Pentapetalae</taxon>
        <taxon>asterids</taxon>
        <taxon>lamiids</taxon>
        <taxon>Boraginales</taxon>
        <taxon>Boraginaceae</taxon>
        <taxon>Boraginoideae</taxon>
        <taxon>Lithospermeae</taxon>
        <taxon>Lithospermum</taxon>
    </lineage>
</organism>
<evidence type="ECO:0008006" key="3">
    <source>
        <dbReference type="Google" id="ProtNLM"/>
    </source>
</evidence>
<sequence length="222" mass="25354">MVTGLLLAQSLSITRMENEHADHLSRLAITYHEEIPLGVHIEHRDRPIYEEVRICLTRSGREDWRSPIIKFLNTGELPEDKVEARKLQSRSYKFQMFQNELYKVSQMELLMYCVPKGKISQILNEVHEGDCGHHIGGIALASKVTLMTDSLKYVKRFDSCQKMKAVPKQPMAKMTPVLSTVPFAMWGIDLVGRFMKPATKYKDVVVAVDYLIALTNTTAEDI</sequence>
<dbReference type="EMBL" id="BAABME010018129">
    <property type="protein sequence ID" value="GAA0152716.1"/>
    <property type="molecule type" value="Genomic_DNA"/>
</dbReference>
<gene>
    <name evidence="1" type="ORF">LIER_37545</name>
</gene>